<dbReference type="AlphaFoldDB" id="A0A4E0PVZ7"/>
<comment type="caution">
    <text evidence="1">The sequence shown here is derived from an EMBL/GenBank/DDBJ whole genome shotgun (WGS) entry which is preliminary data.</text>
</comment>
<dbReference type="RefSeq" id="WP_135389576.1">
    <property type="nucleotide sequence ID" value="NZ_PGGK01000005.1"/>
</dbReference>
<evidence type="ECO:0000313" key="1">
    <source>
        <dbReference type="EMBL" id="TGC09538.1"/>
    </source>
</evidence>
<dbReference type="Proteomes" id="UP000297295">
    <property type="component" value="Unassembled WGS sequence"/>
</dbReference>
<dbReference type="Pfam" id="PF24434">
    <property type="entry name" value="DUF7557"/>
    <property type="match status" value="1"/>
</dbReference>
<protein>
    <submittedName>
        <fullName evidence="1">Uncharacterized protein</fullName>
    </submittedName>
</protein>
<organism evidence="1 2">
    <name type="scientific">Methanolobus halotolerans</name>
    <dbReference type="NCBI Taxonomy" id="2052935"/>
    <lineage>
        <taxon>Archaea</taxon>
        <taxon>Methanobacteriati</taxon>
        <taxon>Methanobacteriota</taxon>
        <taxon>Stenosarchaea group</taxon>
        <taxon>Methanomicrobia</taxon>
        <taxon>Methanosarcinales</taxon>
        <taxon>Methanosarcinaceae</taxon>
        <taxon>Methanolobus</taxon>
    </lineage>
</organism>
<gene>
    <name evidence="1" type="ORF">CUN85_06850</name>
</gene>
<proteinExistence type="predicted"/>
<dbReference type="EMBL" id="PGGK01000005">
    <property type="protein sequence ID" value="TGC09538.1"/>
    <property type="molecule type" value="Genomic_DNA"/>
</dbReference>
<evidence type="ECO:0000313" key="2">
    <source>
        <dbReference type="Proteomes" id="UP000297295"/>
    </source>
</evidence>
<dbReference type="OrthoDB" id="121084at2157"/>
<accession>A0A4E0PVZ7</accession>
<dbReference type="InterPro" id="IPR055979">
    <property type="entry name" value="DUF7557"/>
</dbReference>
<keyword evidence="2" id="KW-1185">Reference proteome</keyword>
<reference evidence="1 2" key="1">
    <citation type="submission" date="2017-11" db="EMBL/GenBank/DDBJ databases">
        <title>Isolation and Characterization of Methanogenic Archaea from Saline Meromictic Lake at Siberia.</title>
        <authorList>
            <person name="Shen Y."/>
            <person name="Huang H.-H."/>
            <person name="Lai M.-C."/>
            <person name="Chen S.-C."/>
        </authorList>
    </citation>
    <scope>NUCLEOTIDE SEQUENCE [LARGE SCALE GENOMIC DNA]</scope>
    <source>
        <strain evidence="1 2">SY-01</strain>
    </source>
</reference>
<sequence length="65" mass="7757">MAQSTSTTIPTTKMVRDRLKSYGQKGETYSDILERLMNTVDKEEFMDRMYRRLEEKDQFVSLDEI</sequence>
<name>A0A4E0PVZ7_9EURY</name>